<dbReference type="EMBL" id="KN833967">
    <property type="protein sequence ID" value="KIK13903.1"/>
    <property type="molecule type" value="Genomic_DNA"/>
</dbReference>
<organism evidence="1 2">
    <name type="scientific">Pisolithus microcarpus 441</name>
    <dbReference type="NCBI Taxonomy" id="765257"/>
    <lineage>
        <taxon>Eukaryota</taxon>
        <taxon>Fungi</taxon>
        <taxon>Dikarya</taxon>
        <taxon>Basidiomycota</taxon>
        <taxon>Agaricomycotina</taxon>
        <taxon>Agaricomycetes</taxon>
        <taxon>Agaricomycetidae</taxon>
        <taxon>Boletales</taxon>
        <taxon>Sclerodermatineae</taxon>
        <taxon>Pisolithaceae</taxon>
        <taxon>Pisolithus</taxon>
    </lineage>
</organism>
<reference evidence="1 2" key="1">
    <citation type="submission" date="2014-04" db="EMBL/GenBank/DDBJ databases">
        <authorList>
            <consortium name="DOE Joint Genome Institute"/>
            <person name="Kuo A."/>
            <person name="Kohler A."/>
            <person name="Costa M.D."/>
            <person name="Nagy L.G."/>
            <person name="Floudas D."/>
            <person name="Copeland A."/>
            <person name="Barry K.W."/>
            <person name="Cichocki N."/>
            <person name="Veneault-Fourrey C."/>
            <person name="LaButti K."/>
            <person name="Lindquist E.A."/>
            <person name="Lipzen A."/>
            <person name="Lundell T."/>
            <person name="Morin E."/>
            <person name="Murat C."/>
            <person name="Sun H."/>
            <person name="Tunlid A."/>
            <person name="Henrissat B."/>
            <person name="Grigoriev I.V."/>
            <person name="Hibbett D.S."/>
            <person name="Martin F."/>
            <person name="Nordberg H.P."/>
            <person name="Cantor M.N."/>
            <person name="Hua S.X."/>
        </authorList>
    </citation>
    <scope>NUCLEOTIDE SEQUENCE [LARGE SCALE GENOMIC DNA]</scope>
    <source>
        <strain evidence="1 2">441</strain>
    </source>
</reference>
<gene>
    <name evidence="1" type="ORF">PISMIDRAFT_643701</name>
</gene>
<feature type="non-terminal residue" evidence="1">
    <location>
        <position position="1"/>
    </location>
</feature>
<protein>
    <submittedName>
        <fullName evidence="1">Uncharacterized protein</fullName>
    </submittedName>
</protein>
<name>A0A0C9Z1R4_9AGAM</name>
<dbReference type="HOGENOM" id="CLU_155387_0_0_1"/>
<evidence type="ECO:0000313" key="1">
    <source>
        <dbReference type="EMBL" id="KIK13903.1"/>
    </source>
</evidence>
<dbReference type="AlphaFoldDB" id="A0A0C9Z1R4"/>
<evidence type="ECO:0000313" key="2">
    <source>
        <dbReference type="Proteomes" id="UP000054018"/>
    </source>
</evidence>
<dbReference type="OrthoDB" id="2672490at2759"/>
<reference evidence="2" key="2">
    <citation type="submission" date="2015-01" db="EMBL/GenBank/DDBJ databases">
        <title>Evolutionary Origins and Diversification of the Mycorrhizal Mutualists.</title>
        <authorList>
            <consortium name="DOE Joint Genome Institute"/>
            <consortium name="Mycorrhizal Genomics Consortium"/>
            <person name="Kohler A."/>
            <person name="Kuo A."/>
            <person name="Nagy L.G."/>
            <person name="Floudas D."/>
            <person name="Copeland A."/>
            <person name="Barry K.W."/>
            <person name="Cichocki N."/>
            <person name="Veneault-Fourrey C."/>
            <person name="LaButti K."/>
            <person name="Lindquist E.A."/>
            <person name="Lipzen A."/>
            <person name="Lundell T."/>
            <person name="Morin E."/>
            <person name="Murat C."/>
            <person name="Riley R."/>
            <person name="Ohm R."/>
            <person name="Sun H."/>
            <person name="Tunlid A."/>
            <person name="Henrissat B."/>
            <person name="Grigoriev I.V."/>
            <person name="Hibbett D.S."/>
            <person name="Martin F."/>
        </authorList>
    </citation>
    <scope>NUCLEOTIDE SEQUENCE [LARGE SCALE GENOMIC DNA]</scope>
    <source>
        <strain evidence="2">441</strain>
    </source>
</reference>
<keyword evidence="2" id="KW-1185">Reference proteome</keyword>
<dbReference type="Proteomes" id="UP000054018">
    <property type="component" value="Unassembled WGS sequence"/>
</dbReference>
<accession>A0A0C9Z1R4</accession>
<proteinExistence type="predicted"/>
<sequence>ILSKCRLDKAHIQQWYIDRGQYDFVIDDGTNMTQLMRESGIWSTIEPGTKIVMRVITTEVSRMLSARYQCYCGTWNEVKVDQATVVNALKDGFTITW</sequence>